<name>A0A2W4EFF0_9HYPH</name>
<organism evidence="2 3">
    <name type="scientific">Rhizobium tubonense</name>
    <dbReference type="NCBI Taxonomy" id="484088"/>
    <lineage>
        <taxon>Bacteria</taxon>
        <taxon>Pseudomonadati</taxon>
        <taxon>Pseudomonadota</taxon>
        <taxon>Alphaproteobacteria</taxon>
        <taxon>Hyphomicrobiales</taxon>
        <taxon>Rhizobiaceae</taxon>
        <taxon>Rhizobium/Agrobacterium group</taxon>
        <taxon>Rhizobium</taxon>
    </lineage>
</organism>
<keyword evidence="3" id="KW-1185">Reference proteome</keyword>
<feature type="transmembrane region" description="Helical" evidence="1">
    <location>
        <begin position="12"/>
        <end position="33"/>
    </location>
</feature>
<dbReference type="EMBL" id="PCDP01000036">
    <property type="protein sequence ID" value="PZM13046.1"/>
    <property type="molecule type" value="Genomic_DNA"/>
</dbReference>
<proteinExistence type="predicted"/>
<comment type="caution">
    <text evidence="2">The sequence shown here is derived from an EMBL/GenBank/DDBJ whole genome shotgun (WGS) entry which is preliminary data.</text>
</comment>
<dbReference type="OrthoDB" id="8478544at2"/>
<keyword evidence="1" id="KW-0812">Transmembrane</keyword>
<keyword evidence="1" id="KW-0472">Membrane</keyword>
<dbReference type="RefSeq" id="WP_111161240.1">
    <property type="nucleotide sequence ID" value="NZ_PCDP01000036.1"/>
</dbReference>
<evidence type="ECO:0000256" key="1">
    <source>
        <dbReference type="SAM" id="Phobius"/>
    </source>
</evidence>
<evidence type="ECO:0000313" key="3">
    <source>
        <dbReference type="Proteomes" id="UP000248925"/>
    </source>
</evidence>
<dbReference type="Proteomes" id="UP000248925">
    <property type="component" value="Unassembled WGS sequence"/>
</dbReference>
<protein>
    <submittedName>
        <fullName evidence="2">Uncharacterized protein</fullName>
    </submittedName>
</protein>
<gene>
    <name evidence="2" type="ORF">CPY51_16165</name>
</gene>
<dbReference type="AlphaFoldDB" id="A0A2W4EFF0"/>
<sequence>MEERVRGRRRGLGIALVAAIVAIVVVFGGRWYAYVAYADDPFDEVGIGLNMIMPTPIREMGCAKLKERFGDKTLPPAGCGVNGMW</sequence>
<accession>A0A2W4EFF0</accession>
<keyword evidence="1" id="KW-1133">Transmembrane helix</keyword>
<evidence type="ECO:0000313" key="2">
    <source>
        <dbReference type="EMBL" id="PZM13046.1"/>
    </source>
</evidence>
<reference evidence="2 3" key="1">
    <citation type="journal article" date="2018" name="Sci. Rep.">
        <title>Rhizobium tumorigenes sp. nov., a novel plant tumorigenic bacterium isolated from cane gall tumors on thornless blackberry.</title>
        <authorList>
            <person name="Kuzmanovi N."/>
            <person name="Smalla K."/>
            <person name="Gronow S."/>
            <person name="PuBawska J."/>
        </authorList>
    </citation>
    <scope>NUCLEOTIDE SEQUENCE [LARGE SCALE GENOMIC DNA]</scope>
    <source>
        <strain evidence="2 3">CCBAU 85046</strain>
    </source>
</reference>